<feature type="compositionally biased region" description="Basic and acidic residues" evidence="2">
    <location>
        <begin position="73"/>
        <end position="85"/>
    </location>
</feature>
<dbReference type="GO" id="GO:0005634">
    <property type="term" value="C:nucleus"/>
    <property type="evidence" value="ECO:0000318"/>
    <property type="project" value="GO_Central"/>
</dbReference>
<feature type="region of interest" description="Disordered" evidence="2">
    <location>
        <begin position="62"/>
        <end position="85"/>
    </location>
</feature>
<dbReference type="OrthoDB" id="4159489at2759"/>
<dbReference type="Pfam" id="PF06825">
    <property type="entry name" value="HSBP1"/>
    <property type="match status" value="1"/>
</dbReference>
<gene>
    <name evidence="3" type="ORF">ZOSMA_177G00250</name>
</gene>
<sequence length="85" mass="9521">MEGQDPEDSKQNTADMTAFVQNLLVQMQNRFQAMSENIITKIDEMGSRIDELEQSIDELKVELGTESMPTKSSPEEAKSPKSPDT</sequence>
<dbReference type="EMBL" id="LFYR01000664">
    <property type="protein sequence ID" value="KMZ71697.1"/>
    <property type="molecule type" value="Genomic_DNA"/>
</dbReference>
<evidence type="ECO:0000256" key="2">
    <source>
        <dbReference type="SAM" id="MobiDB-lite"/>
    </source>
</evidence>
<evidence type="ECO:0000313" key="3">
    <source>
        <dbReference type="EMBL" id="KMZ71697.1"/>
    </source>
</evidence>
<organism evidence="3 4">
    <name type="scientific">Zostera marina</name>
    <name type="common">Eelgrass</name>
    <dbReference type="NCBI Taxonomy" id="29655"/>
    <lineage>
        <taxon>Eukaryota</taxon>
        <taxon>Viridiplantae</taxon>
        <taxon>Streptophyta</taxon>
        <taxon>Embryophyta</taxon>
        <taxon>Tracheophyta</taxon>
        <taxon>Spermatophyta</taxon>
        <taxon>Magnoliopsida</taxon>
        <taxon>Liliopsida</taxon>
        <taxon>Zosteraceae</taxon>
        <taxon>Zostera</taxon>
    </lineage>
</organism>
<dbReference type="FunFam" id="1.20.5.430:FF:000003">
    <property type="entry name" value="Heat shock factor binding protein"/>
    <property type="match status" value="1"/>
</dbReference>
<dbReference type="OMA" id="MERANMD"/>
<comment type="similarity">
    <text evidence="1">Belongs to the HSBP1 family.</text>
</comment>
<dbReference type="Proteomes" id="UP000036987">
    <property type="component" value="Unassembled WGS sequence"/>
</dbReference>
<dbReference type="AlphaFoldDB" id="A0A0K9PTZ0"/>
<name>A0A0K9PTZ0_ZOSMR</name>
<protein>
    <submittedName>
        <fullName evidence="3">Heat shock factor-binding protein 1</fullName>
    </submittedName>
</protein>
<dbReference type="InterPro" id="IPR009643">
    <property type="entry name" value="HS1-bd"/>
</dbReference>
<dbReference type="PANTHER" id="PTHR19424">
    <property type="entry name" value="HEAT SHOCK FACTOR BINDING PROTEIN 1"/>
    <property type="match status" value="1"/>
</dbReference>
<evidence type="ECO:0000313" key="4">
    <source>
        <dbReference type="Proteomes" id="UP000036987"/>
    </source>
</evidence>
<keyword evidence="3" id="KW-0346">Stress response</keyword>
<dbReference type="PANTHER" id="PTHR19424:SF0">
    <property type="entry name" value="HEAT SHOCK FACTOR BINDING PROTEIN 1"/>
    <property type="match status" value="1"/>
</dbReference>
<proteinExistence type="inferred from homology"/>
<dbReference type="GO" id="GO:0003714">
    <property type="term" value="F:transcription corepressor activity"/>
    <property type="evidence" value="ECO:0007669"/>
    <property type="project" value="InterPro"/>
</dbReference>
<dbReference type="GO" id="GO:0070370">
    <property type="term" value="P:cellular heat acclimation"/>
    <property type="evidence" value="ECO:0000318"/>
    <property type="project" value="GO_Central"/>
</dbReference>
<comment type="caution">
    <text evidence="3">The sequence shown here is derived from an EMBL/GenBank/DDBJ whole genome shotgun (WGS) entry which is preliminary data.</text>
</comment>
<keyword evidence="4" id="KW-1185">Reference proteome</keyword>
<accession>A0A0K9PTZ0</accession>
<dbReference type="STRING" id="29655.A0A0K9PTZ0"/>
<evidence type="ECO:0000256" key="1">
    <source>
        <dbReference type="ARBA" id="ARBA00006349"/>
    </source>
</evidence>
<dbReference type="GO" id="GO:0005829">
    <property type="term" value="C:cytosol"/>
    <property type="evidence" value="ECO:0000318"/>
    <property type="project" value="GO_Central"/>
</dbReference>
<dbReference type="Gene3D" id="1.20.5.430">
    <property type="match status" value="1"/>
</dbReference>
<reference evidence="4" key="1">
    <citation type="journal article" date="2016" name="Nature">
        <title>The genome of the seagrass Zostera marina reveals angiosperm adaptation to the sea.</title>
        <authorList>
            <person name="Olsen J.L."/>
            <person name="Rouze P."/>
            <person name="Verhelst B."/>
            <person name="Lin Y.-C."/>
            <person name="Bayer T."/>
            <person name="Collen J."/>
            <person name="Dattolo E."/>
            <person name="De Paoli E."/>
            <person name="Dittami S."/>
            <person name="Maumus F."/>
            <person name="Michel G."/>
            <person name="Kersting A."/>
            <person name="Lauritano C."/>
            <person name="Lohaus R."/>
            <person name="Toepel M."/>
            <person name="Tonon T."/>
            <person name="Vanneste K."/>
            <person name="Amirebrahimi M."/>
            <person name="Brakel J."/>
            <person name="Bostroem C."/>
            <person name="Chovatia M."/>
            <person name="Grimwood J."/>
            <person name="Jenkins J.W."/>
            <person name="Jueterbock A."/>
            <person name="Mraz A."/>
            <person name="Stam W.T."/>
            <person name="Tice H."/>
            <person name="Bornberg-Bauer E."/>
            <person name="Green P.J."/>
            <person name="Pearson G.A."/>
            <person name="Procaccini G."/>
            <person name="Duarte C.M."/>
            <person name="Schmutz J."/>
            <person name="Reusch T.B.H."/>
            <person name="Van de Peer Y."/>
        </authorList>
    </citation>
    <scope>NUCLEOTIDE SEQUENCE [LARGE SCALE GENOMIC DNA]</scope>
    <source>
        <strain evidence="4">cv. Finnish</strain>
    </source>
</reference>